<evidence type="ECO:0000256" key="1">
    <source>
        <dbReference type="SAM" id="MobiDB-lite"/>
    </source>
</evidence>
<proteinExistence type="predicted"/>
<evidence type="ECO:0008006" key="4">
    <source>
        <dbReference type="Google" id="ProtNLM"/>
    </source>
</evidence>
<dbReference type="Proteomes" id="UP001256827">
    <property type="component" value="Chromosome"/>
</dbReference>
<accession>A0ABY9T936</accession>
<dbReference type="EMBL" id="CP134050">
    <property type="protein sequence ID" value="WNC16600.1"/>
    <property type="molecule type" value="Genomic_DNA"/>
</dbReference>
<dbReference type="RefSeq" id="WP_310771406.1">
    <property type="nucleotide sequence ID" value="NZ_CP134050.1"/>
</dbReference>
<organism evidence="2 3">
    <name type="scientific">Brevibacillus brevis</name>
    <name type="common">Bacillus brevis</name>
    <dbReference type="NCBI Taxonomy" id="1393"/>
    <lineage>
        <taxon>Bacteria</taxon>
        <taxon>Bacillati</taxon>
        <taxon>Bacillota</taxon>
        <taxon>Bacilli</taxon>
        <taxon>Bacillales</taxon>
        <taxon>Paenibacillaceae</taxon>
        <taxon>Brevibacillus</taxon>
    </lineage>
</organism>
<feature type="compositionally biased region" description="Basic and acidic residues" evidence="1">
    <location>
        <begin position="34"/>
        <end position="46"/>
    </location>
</feature>
<gene>
    <name evidence="2" type="ORF">RGB73_09865</name>
</gene>
<evidence type="ECO:0000313" key="2">
    <source>
        <dbReference type="EMBL" id="WNC16600.1"/>
    </source>
</evidence>
<reference evidence="2 3" key="1">
    <citation type="submission" date="2023-09" db="EMBL/GenBank/DDBJ databases">
        <title>Complete Genome and Methylome dissection of Bacillus brevis NEB573 original source of BbsI restriction endonuclease.</title>
        <authorList>
            <person name="Fomenkov A."/>
            <person name="Roberts R.D."/>
        </authorList>
    </citation>
    <scope>NUCLEOTIDE SEQUENCE [LARGE SCALE GENOMIC DNA]</scope>
    <source>
        <strain evidence="2 3">NEB573</strain>
    </source>
</reference>
<feature type="region of interest" description="Disordered" evidence="1">
    <location>
        <begin position="30"/>
        <end position="58"/>
    </location>
</feature>
<evidence type="ECO:0000313" key="3">
    <source>
        <dbReference type="Proteomes" id="UP001256827"/>
    </source>
</evidence>
<name>A0ABY9T936_BREBE</name>
<keyword evidence="3" id="KW-1185">Reference proteome</keyword>
<sequence>MNHSQSGKISFTDFGGHLLLNLLEYEEFSSPREPIGKPRREKERKAVSRRLSPDLPMT</sequence>
<protein>
    <recommendedName>
        <fullName evidence="4">Transposase</fullName>
    </recommendedName>
</protein>